<keyword evidence="2" id="KW-0472">Membrane</keyword>
<gene>
    <name evidence="3" type="ORF">CfE428DRAFT_6034</name>
</gene>
<proteinExistence type="predicted"/>
<keyword evidence="2" id="KW-0812">Transmembrane</keyword>
<name>B4DAU3_9BACT</name>
<dbReference type="EMBL" id="ABVL01000033">
    <property type="protein sequence ID" value="EDY16415.1"/>
    <property type="molecule type" value="Genomic_DNA"/>
</dbReference>
<sequence>MALWGVAFVWVSVVKACVFPWGRSFSYPRLWFLGRILLPASAPAIISLLSVSVSRLPAGPNRFIFGLAYGATRACLNKFKPFGMSTLQKSPNPLNSMPTPLKDADDIRPGEFYEDCAYHPCLCTGTEMGCVDGISLVDGSYPRNCGVPQCGVRKLSFEEAVHWRLHGPPDVPPEIESQMTDSQKYWLKPANDNRA</sequence>
<keyword evidence="4" id="KW-1185">Reference proteome</keyword>
<reference evidence="3 4" key="1">
    <citation type="journal article" date="2011" name="J. Bacteriol.">
        <title>Genome sequence of Chthoniobacter flavus Ellin428, an aerobic heterotrophic soil bacterium.</title>
        <authorList>
            <person name="Kant R."/>
            <person name="van Passel M.W."/>
            <person name="Palva A."/>
            <person name="Lucas S."/>
            <person name="Lapidus A."/>
            <person name="Glavina Del Rio T."/>
            <person name="Dalin E."/>
            <person name="Tice H."/>
            <person name="Bruce D."/>
            <person name="Goodwin L."/>
            <person name="Pitluck S."/>
            <person name="Larimer F.W."/>
            <person name="Land M.L."/>
            <person name="Hauser L."/>
            <person name="Sangwan P."/>
            <person name="de Vos W.M."/>
            <person name="Janssen P.H."/>
            <person name="Smidt H."/>
        </authorList>
    </citation>
    <scope>NUCLEOTIDE SEQUENCE [LARGE SCALE GENOMIC DNA]</scope>
    <source>
        <strain evidence="3 4">Ellin428</strain>
    </source>
</reference>
<comment type="caution">
    <text evidence="3">The sequence shown here is derived from an EMBL/GenBank/DDBJ whole genome shotgun (WGS) entry which is preliminary data.</text>
</comment>
<evidence type="ECO:0000313" key="4">
    <source>
        <dbReference type="Proteomes" id="UP000005824"/>
    </source>
</evidence>
<evidence type="ECO:0000256" key="1">
    <source>
        <dbReference type="SAM" id="MobiDB-lite"/>
    </source>
</evidence>
<evidence type="ECO:0000313" key="3">
    <source>
        <dbReference type="EMBL" id="EDY16415.1"/>
    </source>
</evidence>
<feature type="transmembrane region" description="Helical" evidence="2">
    <location>
        <begin position="32"/>
        <end position="53"/>
    </location>
</feature>
<dbReference type="eggNOG" id="ENOG502ZP2R">
    <property type="taxonomic scope" value="Bacteria"/>
</dbReference>
<accession>B4DAU3</accession>
<dbReference type="AlphaFoldDB" id="B4DAU3"/>
<keyword evidence="2" id="KW-1133">Transmembrane helix</keyword>
<dbReference type="Proteomes" id="UP000005824">
    <property type="component" value="Unassembled WGS sequence"/>
</dbReference>
<organism evidence="3 4">
    <name type="scientific">Chthoniobacter flavus Ellin428</name>
    <dbReference type="NCBI Taxonomy" id="497964"/>
    <lineage>
        <taxon>Bacteria</taxon>
        <taxon>Pseudomonadati</taxon>
        <taxon>Verrucomicrobiota</taxon>
        <taxon>Spartobacteria</taxon>
        <taxon>Chthoniobacterales</taxon>
        <taxon>Chthoniobacteraceae</taxon>
        <taxon>Chthoniobacter</taxon>
    </lineage>
</organism>
<protein>
    <submittedName>
        <fullName evidence="3">Uncharacterized protein</fullName>
    </submittedName>
</protein>
<dbReference type="InParanoid" id="B4DAU3"/>
<feature type="region of interest" description="Disordered" evidence="1">
    <location>
        <begin position="168"/>
        <end position="195"/>
    </location>
</feature>
<evidence type="ECO:0000256" key="2">
    <source>
        <dbReference type="SAM" id="Phobius"/>
    </source>
</evidence>